<dbReference type="SUPFAM" id="SSF55347">
    <property type="entry name" value="Glyceraldehyde-3-phosphate dehydrogenase-like, C-terminal domain"/>
    <property type="match status" value="1"/>
</dbReference>
<dbReference type="EMBL" id="FQXK01000014">
    <property type="protein sequence ID" value="SHI17038.1"/>
    <property type="molecule type" value="Genomic_DNA"/>
</dbReference>
<accession>A0A1M5YZ20</accession>
<dbReference type="InterPro" id="IPR004104">
    <property type="entry name" value="Gfo/Idh/MocA-like_OxRdtase_C"/>
</dbReference>
<dbReference type="Proteomes" id="UP000184278">
    <property type="component" value="Unassembled WGS sequence"/>
</dbReference>
<protein>
    <submittedName>
        <fullName evidence="4">Predicted dehydrogenase</fullName>
    </submittedName>
</protein>
<dbReference type="STRING" id="1121131.SAMN02745229_01809"/>
<comment type="similarity">
    <text evidence="1">Belongs to the Gfo/Idh/MocA family.</text>
</comment>
<dbReference type="Pfam" id="PF02894">
    <property type="entry name" value="GFO_IDH_MocA_C"/>
    <property type="match status" value="1"/>
</dbReference>
<evidence type="ECO:0000259" key="2">
    <source>
        <dbReference type="Pfam" id="PF01408"/>
    </source>
</evidence>
<dbReference type="InterPro" id="IPR036291">
    <property type="entry name" value="NAD(P)-bd_dom_sf"/>
</dbReference>
<dbReference type="InterPro" id="IPR000683">
    <property type="entry name" value="Gfo/Idh/MocA-like_OxRdtase_N"/>
</dbReference>
<dbReference type="Gene3D" id="3.30.360.10">
    <property type="entry name" value="Dihydrodipicolinate Reductase, domain 2"/>
    <property type="match status" value="1"/>
</dbReference>
<feature type="domain" description="Gfo/Idh/MocA-like oxidoreductase N-terminal" evidence="2">
    <location>
        <begin position="16"/>
        <end position="133"/>
    </location>
</feature>
<dbReference type="AlphaFoldDB" id="A0A1M5YZ20"/>
<evidence type="ECO:0000259" key="3">
    <source>
        <dbReference type="Pfam" id="PF02894"/>
    </source>
</evidence>
<dbReference type="InterPro" id="IPR052515">
    <property type="entry name" value="Gfo/Idh/MocA_Oxidoreductase"/>
</dbReference>
<dbReference type="PANTHER" id="PTHR43249:SF1">
    <property type="entry name" value="D-GLUCOSIDE 3-DEHYDROGENASE"/>
    <property type="match status" value="1"/>
</dbReference>
<proteinExistence type="inferred from homology"/>
<evidence type="ECO:0000256" key="1">
    <source>
        <dbReference type="ARBA" id="ARBA00010928"/>
    </source>
</evidence>
<sequence>MSGVFYISERIGKYKMKYALIGCGRISPNHIAAAQNNNLEIVAICDIDEACMEDKALKFKLPDTVKRYTDYIELLENEKPELVAICTESGKHAKIAIDCIKRDVNCIIEKPIALSIADADAIINAAIKHHIKVCACHQNRFNRSVQIIREAIDMNRFGRLFYGTAHVRWARNHEYYDRASWRGTWEQDGGALMNQCIHNIDLLRWMMGSDITEVVGMTDRLNHDYIEAEDLGIALVKFKNGSYGIIEGTTDVYPKNLEETLYIFGEKGTVKAGGISVNVIEEWRFSDLLDDPNEVKKRFHENPPNVYGYGHTPLYADMIHAIEQDRQPYVTAMEGKKALELVLAIYKSAAEGGVVKLPLTECSTMDFVGRFK</sequence>
<organism evidence="4 5">
    <name type="scientific">Butyrivibrio fibrisolvens DSM 3071</name>
    <dbReference type="NCBI Taxonomy" id="1121131"/>
    <lineage>
        <taxon>Bacteria</taxon>
        <taxon>Bacillati</taxon>
        <taxon>Bacillota</taxon>
        <taxon>Clostridia</taxon>
        <taxon>Lachnospirales</taxon>
        <taxon>Lachnospiraceae</taxon>
        <taxon>Butyrivibrio</taxon>
    </lineage>
</organism>
<evidence type="ECO:0000313" key="5">
    <source>
        <dbReference type="Proteomes" id="UP000184278"/>
    </source>
</evidence>
<feature type="domain" description="Gfo/Idh/MocA-like oxidoreductase C-terminal" evidence="3">
    <location>
        <begin position="149"/>
        <end position="357"/>
    </location>
</feature>
<dbReference type="Pfam" id="PF01408">
    <property type="entry name" value="GFO_IDH_MocA"/>
    <property type="match status" value="1"/>
</dbReference>
<reference evidence="5" key="1">
    <citation type="submission" date="2016-11" db="EMBL/GenBank/DDBJ databases">
        <authorList>
            <person name="Varghese N."/>
            <person name="Submissions S."/>
        </authorList>
    </citation>
    <scope>NUCLEOTIDE SEQUENCE [LARGE SCALE GENOMIC DNA]</scope>
    <source>
        <strain evidence="5">DSM 3071</strain>
    </source>
</reference>
<dbReference type="Gene3D" id="3.40.50.720">
    <property type="entry name" value="NAD(P)-binding Rossmann-like Domain"/>
    <property type="match status" value="1"/>
</dbReference>
<gene>
    <name evidence="4" type="ORF">SAMN02745229_01809</name>
</gene>
<evidence type="ECO:0000313" key="4">
    <source>
        <dbReference type="EMBL" id="SHI17038.1"/>
    </source>
</evidence>
<name>A0A1M5YZ20_BUTFI</name>
<dbReference type="SUPFAM" id="SSF51735">
    <property type="entry name" value="NAD(P)-binding Rossmann-fold domains"/>
    <property type="match status" value="1"/>
</dbReference>
<dbReference type="PANTHER" id="PTHR43249">
    <property type="entry name" value="UDP-N-ACETYL-2-AMINO-2-DEOXY-D-GLUCURONATE OXIDASE"/>
    <property type="match status" value="1"/>
</dbReference>
<keyword evidence="5" id="KW-1185">Reference proteome</keyword>
<dbReference type="GO" id="GO:0000166">
    <property type="term" value="F:nucleotide binding"/>
    <property type="evidence" value="ECO:0007669"/>
    <property type="project" value="InterPro"/>
</dbReference>